<sequence length="405" mass="45255">MALWEGTFRHMDPGTLNTIIQMQLEDSEELARNAKGKQRQGTVSDAALALQMYTEELTACRATMTDRKMAQSVTLAILRDERLVHEAQLLERQAIRDRETAISLEAGDETNPHVPRAGQDTGKGEVNDTDVWEDPEMLSKVAAIYMIEPEFSSPPQLVSDSDTEEGTVAESSTWAAKRRTKDKPMLGHCVACGDDKDFFDVARVPCKNRHEYCKDCLAELFRLSMTDETLFPPRCCTEAIPFQHVRFFLPSDLAKNFEAQYAELSTKNRTYCHQRECSAFVPADAIVGEVATCPKCLSTNCTMCKDPSHTGDCPEDTALQQLVGTANAEQWQRCYQCNRFVELETGCNHMTCVPLSVSEVDEIADETVTGARVVRTFARSAPRNGVPVLARCGRRGGWKHELSRL</sequence>
<reference evidence="1" key="1">
    <citation type="submission" date="2023-07" db="EMBL/GenBank/DDBJ databases">
        <title>Black Yeasts Isolated from many extreme environments.</title>
        <authorList>
            <person name="Coleine C."/>
            <person name="Stajich J.E."/>
            <person name="Selbmann L."/>
        </authorList>
    </citation>
    <scope>NUCLEOTIDE SEQUENCE</scope>
    <source>
        <strain evidence="1">CCFEE 5714</strain>
    </source>
</reference>
<organism evidence="1 2">
    <name type="scientific">Vermiconidia calcicola</name>
    <dbReference type="NCBI Taxonomy" id="1690605"/>
    <lineage>
        <taxon>Eukaryota</taxon>
        <taxon>Fungi</taxon>
        <taxon>Dikarya</taxon>
        <taxon>Ascomycota</taxon>
        <taxon>Pezizomycotina</taxon>
        <taxon>Dothideomycetes</taxon>
        <taxon>Dothideomycetidae</taxon>
        <taxon>Mycosphaerellales</taxon>
        <taxon>Extremaceae</taxon>
        <taxon>Vermiconidia</taxon>
    </lineage>
</organism>
<gene>
    <name evidence="1" type="ORF">LTR37_002575</name>
</gene>
<name>A0ACC3NTS5_9PEZI</name>
<protein>
    <submittedName>
        <fullName evidence="1">Uncharacterized protein</fullName>
    </submittedName>
</protein>
<evidence type="ECO:0000313" key="1">
    <source>
        <dbReference type="EMBL" id="KAK3722142.1"/>
    </source>
</evidence>
<proteinExistence type="predicted"/>
<keyword evidence="2" id="KW-1185">Reference proteome</keyword>
<dbReference type="EMBL" id="JAUTXU010000014">
    <property type="protein sequence ID" value="KAK3722142.1"/>
    <property type="molecule type" value="Genomic_DNA"/>
</dbReference>
<comment type="caution">
    <text evidence="1">The sequence shown here is derived from an EMBL/GenBank/DDBJ whole genome shotgun (WGS) entry which is preliminary data.</text>
</comment>
<dbReference type="Proteomes" id="UP001281147">
    <property type="component" value="Unassembled WGS sequence"/>
</dbReference>
<evidence type="ECO:0000313" key="2">
    <source>
        <dbReference type="Proteomes" id="UP001281147"/>
    </source>
</evidence>
<accession>A0ACC3NTS5</accession>